<feature type="region of interest" description="Disordered" evidence="1">
    <location>
        <begin position="28"/>
        <end position="48"/>
    </location>
</feature>
<name>A0A392QWG8_9FABA</name>
<comment type="caution">
    <text evidence="2">The sequence shown here is derived from an EMBL/GenBank/DDBJ whole genome shotgun (WGS) entry which is preliminary data.</text>
</comment>
<dbReference type="AlphaFoldDB" id="A0A392QWG8"/>
<dbReference type="EMBL" id="LXQA010164377">
    <property type="protein sequence ID" value="MCI28232.1"/>
    <property type="molecule type" value="Genomic_DNA"/>
</dbReference>
<reference evidence="2 3" key="1">
    <citation type="journal article" date="2018" name="Front. Plant Sci.">
        <title>Red Clover (Trifolium pratense) and Zigzag Clover (T. medium) - A Picture of Genomic Similarities and Differences.</title>
        <authorList>
            <person name="Dluhosova J."/>
            <person name="Istvanek J."/>
            <person name="Nedelnik J."/>
            <person name="Repkova J."/>
        </authorList>
    </citation>
    <scope>NUCLEOTIDE SEQUENCE [LARGE SCALE GENOMIC DNA]</scope>
    <source>
        <strain evidence="3">cv. 10/8</strain>
        <tissue evidence="2">Leaf</tissue>
    </source>
</reference>
<organism evidence="2 3">
    <name type="scientific">Trifolium medium</name>
    <dbReference type="NCBI Taxonomy" id="97028"/>
    <lineage>
        <taxon>Eukaryota</taxon>
        <taxon>Viridiplantae</taxon>
        <taxon>Streptophyta</taxon>
        <taxon>Embryophyta</taxon>
        <taxon>Tracheophyta</taxon>
        <taxon>Spermatophyta</taxon>
        <taxon>Magnoliopsida</taxon>
        <taxon>eudicotyledons</taxon>
        <taxon>Gunneridae</taxon>
        <taxon>Pentapetalae</taxon>
        <taxon>rosids</taxon>
        <taxon>fabids</taxon>
        <taxon>Fabales</taxon>
        <taxon>Fabaceae</taxon>
        <taxon>Papilionoideae</taxon>
        <taxon>50 kb inversion clade</taxon>
        <taxon>NPAAA clade</taxon>
        <taxon>Hologalegina</taxon>
        <taxon>IRL clade</taxon>
        <taxon>Trifolieae</taxon>
        <taxon>Trifolium</taxon>
    </lineage>
</organism>
<keyword evidence="3" id="KW-1185">Reference proteome</keyword>
<accession>A0A392QWG8</accession>
<protein>
    <submittedName>
        <fullName evidence="2">Uncharacterized protein</fullName>
    </submittedName>
</protein>
<evidence type="ECO:0000313" key="3">
    <source>
        <dbReference type="Proteomes" id="UP000265520"/>
    </source>
</evidence>
<evidence type="ECO:0000256" key="1">
    <source>
        <dbReference type="SAM" id="MobiDB-lite"/>
    </source>
</evidence>
<evidence type="ECO:0000313" key="2">
    <source>
        <dbReference type="EMBL" id="MCI28232.1"/>
    </source>
</evidence>
<dbReference type="Proteomes" id="UP000265520">
    <property type="component" value="Unassembled WGS sequence"/>
</dbReference>
<proteinExistence type="predicted"/>
<feature type="compositionally biased region" description="Basic and acidic residues" evidence="1">
    <location>
        <begin position="28"/>
        <end position="38"/>
    </location>
</feature>
<feature type="non-terminal residue" evidence="2">
    <location>
        <position position="78"/>
    </location>
</feature>
<sequence>MYVEYNVIDEESDWEGSDYCDDADGVKFNDSEDERPTALDDEFGVNPLDERTSEENKRKWLLVLLNVVRVRVNLEMKR</sequence>